<protein>
    <submittedName>
        <fullName evidence="1">Uncharacterized protein</fullName>
    </submittedName>
</protein>
<proteinExistence type="predicted"/>
<name>A0A9P5PBW1_9AGAR</name>
<accession>A0A9P5PBW1</accession>
<organism evidence="1 2">
    <name type="scientific">Rhodocollybia butyracea</name>
    <dbReference type="NCBI Taxonomy" id="206335"/>
    <lineage>
        <taxon>Eukaryota</taxon>
        <taxon>Fungi</taxon>
        <taxon>Dikarya</taxon>
        <taxon>Basidiomycota</taxon>
        <taxon>Agaricomycotina</taxon>
        <taxon>Agaricomycetes</taxon>
        <taxon>Agaricomycetidae</taxon>
        <taxon>Agaricales</taxon>
        <taxon>Marasmiineae</taxon>
        <taxon>Omphalotaceae</taxon>
        <taxon>Rhodocollybia</taxon>
    </lineage>
</organism>
<dbReference type="OrthoDB" id="2848553at2759"/>
<dbReference type="EMBL" id="JADNRY010000313">
    <property type="protein sequence ID" value="KAF9059275.1"/>
    <property type="molecule type" value="Genomic_DNA"/>
</dbReference>
<sequence length="174" mass="20781">MISSTEEIYAPCRRPNPSKSEIEAVSHAECTTGKELPEEYHFDVRRWKLDPQYIRPQKLFYGFGVDIQDFLEYHQRHQLPPPLEVGRRAHLWYCIMTAVMDDLSAHCKFELRRIPPLSRRYNYMIVLYDSHHISVQELEDDEEADVIRIIKERFGDSVARQNARWFFPLVKEQL</sequence>
<keyword evidence="2" id="KW-1185">Reference proteome</keyword>
<comment type="caution">
    <text evidence="1">The sequence shown here is derived from an EMBL/GenBank/DDBJ whole genome shotgun (WGS) entry which is preliminary data.</text>
</comment>
<evidence type="ECO:0000313" key="1">
    <source>
        <dbReference type="EMBL" id="KAF9059275.1"/>
    </source>
</evidence>
<gene>
    <name evidence="1" type="ORF">BDP27DRAFT_514495</name>
</gene>
<dbReference type="Proteomes" id="UP000772434">
    <property type="component" value="Unassembled WGS sequence"/>
</dbReference>
<dbReference type="AlphaFoldDB" id="A0A9P5PBW1"/>
<reference evidence="1" key="1">
    <citation type="submission" date="2020-11" db="EMBL/GenBank/DDBJ databases">
        <authorList>
            <consortium name="DOE Joint Genome Institute"/>
            <person name="Ahrendt S."/>
            <person name="Riley R."/>
            <person name="Andreopoulos W."/>
            <person name="Labutti K."/>
            <person name="Pangilinan J."/>
            <person name="Ruiz-Duenas F.J."/>
            <person name="Barrasa J.M."/>
            <person name="Sanchez-Garcia M."/>
            <person name="Camarero S."/>
            <person name="Miyauchi S."/>
            <person name="Serrano A."/>
            <person name="Linde D."/>
            <person name="Babiker R."/>
            <person name="Drula E."/>
            <person name="Ayuso-Fernandez I."/>
            <person name="Pacheco R."/>
            <person name="Padilla G."/>
            <person name="Ferreira P."/>
            <person name="Barriuso J."/>
            <person name="Kellner H."/>
            <person name="Castanera R."/>
            <person name="Alfaro M."/>
            <person name="Ramirez L."/>
            <person name="Pisabarro A.G."/>
            <person name="Kuo A."/>
            <person name="Tritt A."/>
            <person name="Lipzen A."/>
            <person name="He G."/>
            <person name="Yan M."/>
            <person name="Ng V."/>
            <person name="Cullen D."/>
            <person name="Martin F."/>
            <person name="Rosso M.-N."/>
            <person name="Henrissat B."/>
            <person name="Hibbett D."/>
            <person name="Martinez A.T."/>
            <person name="Grigoriev I.V."/>
        </authorList>
    </citation>
    <scope>NUCLEOTIDE SEQUENCE</scope>
    <source>
        <strain evidence="1">AH 40177</strain>
    </source>
</reference>
<evidence type="ECO:0000313" key="2">
    <source>
        <dbReference type="Proteomes" id="UP000772434"/>
    </source>
</evidence>